<keyword evidence="2" id="KW-0479">Metal-binding</keyword>
<reference evidence="5" key="1">
    <citation type="journal article" date="2019" name="Int. J. Syst. Evol. Microbiol.">
        <title>The Global Catalogue of Microorganisms (GCM) 10K type strain sequencing project: providing services to taxonomists for standard genome sequencing and annotation.</title>
        <authorList>
            <consortium name="The Broad Institute Genomics Platform"/>
            <consortium name="The Broad Institute Genome Sequencing Center for Infectious Disease"/>
            <person name="Wu L."/>
            <person name="Ma J."/>
        </authorList>
    </citation>
    <scope>NUCLEOTIDE SEQUENCE [LARGE SCALE GENOMIC DNA]</scope>
    <source>
        <strain evidence="5">JCM 16702</strain>
    </source>
</reference>
<dbReference type="CDD" id="cd19165">
    <property type="entry name" value="HemeO"/>
    <property type="match status" value="1"/>
</dbReference>
<name>A0ABP7X5P8_9ACTN</name>
<dbReference type="RefSeq" id="WP_344959110.1">
    <property type="nucleotide sequence ID" value="NZ_BAAAZG010000082.1"/>
</dbReference>
<evidence type="ECO:0000256" key="2">
    <source>
        <dbReference type="ARBA" id="ARBA00022723"/>
    </source>
</evidence>
<dbReference type="PRINTS" id="PR00088">
    <property type="entry name" value="HAEMOXYGNASE"/>
</dbReference>
<gene>
    <name evidence="4" type="ORF">GCM10022214_85460</name>
</gene>
<dbReference type="Proteomes" id="UP001500683">
    <property type="component" value="Unassembled WGS sequence"/>
</dbReference>
<keyword evidence="1" id="KW-0349">Heme</keyword>
<dbReference type="Pfam" id="PF01126">
    <property type="entry name" value="Heme_oxygenase"/>
    <property type="match status" value="1"/>
</dbReference>
<sequence>MGGTDGTTTATGFSARLRAATWDGHGDSQDTAYMRALLDGRVDRDGYALLIAQLYPVYDLLEQAADRLAADPVAGPFVIDDLRRRDALRADLAYFYGPRWADRVTPGPAAARYCDRLREVCFAWPGGFVAHQYTRCMGDLSGGQYMARLVGRTLGAPAGDDGVRFYRYPGKPKRYKDHYRALLDAAPWDTAEQDRVIDEVRIAYRHNVAVTEELGRTLRLEPAA</sequence>
<dbReference type="Gene3D" id="1.20.910.10">
    <property type="entry name" value="Heme oxygenase-like"/>
    <property type="match status" value="1"/>
</dbReference>
<keyword evidence="3" id="KW-0408">Iron</keyword>
<evidence type="ECO:0000313" key="5">
    <source>
        <dbReference type="Proteomes" id="UP001500683"/>
    </source>
</evidence>
<evidence type="ECO:0000256" key="1">
    <source>
        <dbReference type="ARBA" id="ARBA00022617"/>
    </source>
</evidence>
<dbReference type="PANTHER" id="PTHR10720">
    <property type="entry name" value="HEME OXYGENASE"/>
    <property type="match status" value="1"/>
</dbReference>
<dbReference type="SUPFAM" id="SSF48613">
    <property type="entry name" value="Heme oxygenase-like"/>
    <property type="match status" value="1"/>
</dbReference>
<dbReference type="InterPro" id="IPR016053">
    <property type="entry name" value="Haem_Oase-like"/>
</dbReference>
<dbReference type="InterPro" id="IPR002051">
    <property type="entry name" value="Haem_Oase"/>
</dbReference>
<proteinExistence type="predicted"/>
<protein>
    <submittedName>
        <fullName evidence="4">Biliverdin-producing heme oxygenase</fullName>
    </submittedName>
</protein>
<accession>A0ABP7X5P8</accession>
<evidence type="ECO:0000313" key="4">
    <source>
        <dbReference type="EMBL" id="GAA4105380.1"/>
    </source>
</evidence>
<dbReference type="PANTHER" id="PTHR10720:SF0">
    <property type="entry name" value="HEME OXYGENASE"/>
    <property type="match status" value="1"/>
</dbReference>
<dbReference type="InterPro" id="IPR016084">
    <property type="entry name" value="Haem_Oase-like_multi-hlx"/>
</dbReference>
<dbReference type="PIRSF" id="PIRSF000343">
    <property type="entry name" value="Haem_Oase"/>
    <property type="match status" value="1"/>
</dbReference>
<evidence type="ECO:0000256" key="3">
    <source>
        <dbReference type="ARBA" id="ARBA00023004"/>
    </source>
</evidence>
<organism evidence="4 5">
    <name type="scientific">Actinomadura miaoliensis</name>
    <dbReference type="NCBI Taxonomy" id="430685"/>
    <lineage>
        <taxon>Bacteria</taxon>
        <taxon>Bacillati</taxon>
        <taxon>Actinomycetota</taxon>
        <taxon>Actinomycetes</taxon>
        <taxon>Streptosporangiales</taxon>
        <taxon>Thermomonosporaceae</taxon>
        <taxon>Actinomadura</taxon>
    </lineage>
</organism>
<comment type="caution">
    <text evidence="4">The sequence shown here is derived from an EMBL/GenBank/DDBJ whole genome shotgun (WGS) entry which is preliminary data.</text>
</comment>
<keyword evidence="5" id="KW-1185">Reference proteome</keyword>
<dbReference type="EMBL" id="BAAAZG010000082">
    <property type="protein sequence ID" value="GAA4105380.1"/>
    <property type="molecule type" value="Genomic_DNA"/>
</dbReference>